<evidence type="ECO:0000256" key="1">
    <source>
        <dbReference type="SAM" id="MobiDB-lite"/>
    </source>
</evidence>
<proteinExistence type="predicted"/>
<keyword evidence="2" id="KW-0812">Transmembrane</keyword>
<evidence type="ECO:0000313" key="3">
    <source>
        <dbReference type="EMBL" id="CAE0578629.1"/>
    </source>
</evidence>
<reference evidence="3" key="1">
    <citation type="submission" date="2021-01" db="EMBL/GenBank/DDBJ databases">
        <authorList>
            <person name="Corre E."/>
            <person name="Pelletier E."/>
            <person name="Niang G."/>
            <person name="Scheremetjew M."/>
            <person name="Finn R."/>
            <person name="Kale V."/>
            <person name="Holt S."/>
            <person name="Cochrane G."/>
            <person name="Meng A."/>
            <person name="Brown T."/>
            <person name="Cohen L."/>
        </authorList>
    </citation>
    <scope>NUCLEOTIDE SEQUENCE</scope>
    <source>
        <strain evidence="3">379</strain>
    </source>
</reference>
<name>A0A7S3TBV7_EMIHU</name>
<evidence type="ECO:0000256" key="2">
    <source>
        <dbReference type="SAM" id="Phobius"/>
    </source>
</evidence>
<feature type="region of interest" description="Disordered" evidence="1">
    <location>
        <begin position="1"/>
        <end position="24"/>
    </location>
</feature>
<organism evidence="3">
    <name type="scientific">Emiliania huxleyi</name>
    <name type="common">Coccolithophore</name>
    <name type="synonym">Pontosphaera huxleyi</name>
    <dbReference type="NCBI Taxonomy" id="2903"/>
    <lineage>
        <taxon>Eukaryota</taxon>
        <taxon>Haptista</taxon>
        <taxon>Haptophyta</taxon>
        <taxon>Prymnesiophyceae</taxon>
        <taxon>Isochrysidales</taxon>
        <taxon>Noelaerhabdaceae</taxon>
        <taxon>Emiliania</taxon>
    </lineage>
</organism>
<accession>A0A7S3TBV7</accession>
<gene>
    <name evidence="3" type="ORF">EHUX00137_LOCUS35104</name>
</gene>
<keyword evidence="2" id="KW-1133">Transmembrane helix</keyword>
<keyword evidence="2" id="KW-0472">Membrane</keyword>
<feature type="transmembrane region" description="Helical" evidence="2">
    <location>
        <begin position="95"/>
        <end position="112"/>
    </location>
</feature>
<protein>
    <recommendedName>
        <fullName evidence="4">Palmitoyltransferase</fullName>
    </recommendedName>
</protein>
<evidence type="ECO:0008006" key="4">
    <source>
        <dbReference type="Google" id="ProtNLM"/>
    </source>
</evidence>
<dbReference type="PROSITE" id="PS50216">
    <property type="entry name" value="DHHC"/>
    <property type="match status" value="1"/>
</dbReference>
<dbReference type="AlphaFoldDB" id="A0A7S3TBV7"/>
<feature type="transmembrane region" description="Helical" evidence="2">
    <location>
        <begin position="56"/>
        <end position="75"/>
    </location>
</feature>
<dbReference type="EMBL" id="HBIR01044961">
    <property type="protein sequence ID" value="CAE0578629.1"/>
    <property type="molecule type" value="Transcribed_RNA"/>
</dbReference>
<sequence>MSAESKALLAQESDAEPLAERSEVDGEEVVPATWESVKALPALQTPDHGTLICERLVGTSVVGIIIAFCVGCVMLTTTDVPEASAPKASMCRRIIYLEAAIALYCLFTLQYGSRGVLQRSPQACFPLPPAVADRLRAALRRSSTGDVEEPRPPSLSAAMEMAVEGLHNVTDPDPDGRGVYCVRCLLWRPADGHHCSTCQRCAQDLLQDLA</sequence>